<reference evidence="5" key="1">
    <citation type="submission" date="2022-11" db="EMBL/GenBank/DDBJ databases">
        <title>Hoeflea poritis sp. nov., isolated from scleractinian coral Porites lutea.</title>
        <authorList>
            <person name="Zhang G."/>
            <person name="Wei Q."/>
            <person name="Cai L."/>
        </authorList>
    </citation>
    <scope>NUCLEOTIDE SEQUENCE</scope>
    <source>
        <strain evidence="5">E7-10</strain>
    </source>
</reference>
<keyword evidence="6" id="KW-1185">Reference proteome</keyword>
<dbReference type="SMART" id="SM00345">
    <property type="entry name" value="HTH_GNTR"/>
    <property type="match status" value="1"/>
</dbReference>
<keyword evidence="1" id="KW-0805">Transcription regulation</keyword>
<dbReference type="InterPro" id="IPR028978">
    <property type="entry name" value="Chorismate_lyase_/UTRA_dom_sf"/>
</dbReference>
<proteinExistence type="predicted"/>
<dbReference type="CDD" id="cd07377">
    <property type="entry name" value="WHTH_GntR"/>
    <property type="match status" value="1"/>
</dbReference>
<dbReference type="InterPro" id="IPR036390">
    <property type="entry name" value="WH_DNA-bd_sf"/>
</dbReference>
<organism evidence="5 6">
    <name type="scientific">Hoeflea poritis</name>
    <dbReference type="NCBI Taxonomy" id="2993659"/>
    <lineage>
        <taxon>Bacteria</taxon>
        <taxon>Pseudomonadati</taxon>
        <taxon>Pseudomonadota</taxon>
        <taxon>Alphaproteobacteria</taxon>
        <taxon>Hyphomicrobiales</taxon>
        <taxon>Rhizobiaceae</taxon>
        <taxon>Hoeflea</taxon>
    </lineage>
</organism>
<dbReference type="Gene3D" id="1.10.10.10">
    <property type="entry name" value="Winged helix-like DNA-binding domain superfamily/Winged helix DNA-binding domain"/>
    <property type="match status" value="1"/>
</dbReference>
<dbReference type="InterPro" id="IPR011663">
    <property type="entry name" value="UTRA"/>
</dbReference>
<dbReference type="PRINTS" id="PR00035">
    <property type="entry name" value="HTHGNTR"/>
</dbReference>
<dbReference type="PROSITE" id="PS50949">
    <property type="entry name" value="HTH_GNTR"/>
    <property type="match status" value="1"/>
</dbReference>
<dbReference type="Pfam" id="PF07702">
    <property type="entry name" value="UTRA"/>
    <property type="match status" value="1"/>
</dbReference>
<evidence type="ECO:0000313" key="5">
    <source>
        <dbReference type="EMBL" id="MDA4846052.1"/>
    </source>
</evidence>
<dbReference type="InterPro" id="IPR000524">
    <property type="entry name" value="Tscrpt_reg_HTH_GntR"/>
</dbReference>
<dbReference type="SUPFAM" id="SSF46785">
    <property type="entry name" value="Winged helix' DNA-binding domain"/>
    <property type="match status" value="1"/>
</dbReference>
<protein>
    <submittedName>
        <fullName evidence="5">UTRA domain-containing protein</fullName>
    </submittedName>
</protein>
<keyword evidence="2" id="KW-0238">DNA-binding</keyword>
<dbReference type="InterPro" id="IPR036388">
    <property type="entry name" value="WH-like_DNA-bd_sf"/>
</dbReference>
<evidence type="ECO:0000259" key="4">
    <source>
        <dbReference type="PROSITE" id="PS50949"/>
    </source>
</evidence>
<feature type="domain" description="HTH gntR-type" evidence="4">
    <location>
        <begin position="1"/>
        <end position="69"/>
    </location>
</feature>
<sequence length="235" mass="26786">MRSYKDIHNILLERIKDGEWAPGSLVPSEADLALEFGCTRVTVNRAMQALADSGLIERRRKAGTRVVQRMTRNAVFEIQIVRHEIEQRGGSYKYLLIGRSEEVPPQKVRAEMGLSGEETLLHVLSLHFADGAPYQIEDRWISLETVPQARHEPFDTLSPNEWLLREIPYTNAEHVFRAARPEPKESDYLNLGEGEPVFVIERTTWLSDAAVTHVRLVHPADSFRLVTRDQHGTAL</sequence>
<dbReference type="PANTHER" id="PTHR44846:SF16">
    <property type="entry name" value="TRANSCRIPTIONAL REGULATOR PHNF-RELATED"/>
    <property type="match status" value="1"/>
</dbReference>
<dbReference type="EMBL" id="JAPJZH010000006">
    <property type="protein sequence ID" value="MDA4846052.1"/>
    <property type="molecule type" value="Genomic_DNA"/>
</dbReference>
<dbReference type="RefSeq" id="WP_271089770.1">
    <property type="nucleotide sequence ID" value="NZ_JAPJZH010000006.1"/>
</dbReference>
<comment type="caution">
    <text evidence="5">The sequence shown here is derived from an EMBL/GenBank/DDBJ whole genome shotgun (WGS) entry which is preliminary data.</text>
</comment>
<dbReference type="Pfam" id="PF00392">
    <property type="entry name" value="GntR"/>
    <property type="match status" value="1"/>
</dbReference>
<dbReference type="InterPro" id="IPR050679">
    <property type="entry name" value="Bact_HTH_transcr_reg"/>
</dbReference>
<dbReference type="Proteomes" id="UP001148313">
    <property type="component" value="Unassembled WGS sequence"/>
</dbReference>
<evidence type="ECO:0000256" key="2">
    <source>
        <dbReference type="ARBA" id="ARBA00023125"/>
    </source>
</evidence>
<dbReference type="PANTHER" id="PTHR44846">
    <property type="entry name" value="MANNOSYL-D-GLYCERATE TRANSPORT/METABOLISM SYSTEM REPRESSOR MNGR-RELATED"/>
    <property type="match status" value="1"/>
</dbReference>
<dbReference type="Gene3D" id="3.40.1410.10">
    <property type="entry name" value="Chorismate lyase-like"/>
    <property type="match status" value="1"/>
</dbReference>
<keyword evidence="3" id="KW-0804">Transcription</keyword>
<dbReference type="SUPFAM" id="SSF64288">
    <property type="entry name" value="Chorismate lyase-like"/>
    <property type="match status" value="1"/>
</dbReference>
<name>A0ABT4VPQ2_9HYPH</name>
<evidence type="ECO:0000313" key="6">
    <source>
        <dbReference type="Proteomes" id="UP001148313"/>
    </source>
</evidence>
<gene>
    <name evidence="5" type="ORF">OOZ53_11875</name>
</gene>
<evidence type="ECO:0000256" key="3">
    <source>
        <dbReference type="ARBA" id="ARBA00023163"/>
    </source>
</evidence>
<accession>A0ABT4VPQ2</accession>
<dbReference type="SMART" id="SM00866">
    <property type="entry name" value="UTRA"/>
    <property type="match status" value="1"/>
</dbReference>
<evidence type="ECO:0000256" key="1">
    <source>
        <dbReference type="ARBA" id="ARBA00023015"/>
    </source>
</evidence>